<dbReference type="RefSeq" id="WP_202064443.1">
    <property type="nucleotide sequence ID" value="NZ_JAEQMY010000074.1"/>
</dbReference>
<feature type="transmembrane region" description="Helical" evidence="1">
    <location>
        <begin position="52"/>
        <end position="70"/>
    </location>
</feature>
<keyword evidence="1" id="KW-1133">Transmembrane helix</keyword>
<evidence type="ECO:0000313" key="2">
    <source>
        <dbReference type="EMBL" id="MBL0407325.1"/>
    </source>
</evidence>
<name>A0A937D4B0_9HYPH</name>
<feature type="transmembrane region" description="Helical" evidence="1">
    <location>
        <begin position="12"/>
        <end position="32"/>
    </location>
</feature>
<accession>A0A937D4B0</accession>
<evidence type="ECO:0000313" key="3">
    <source>
        <dbReference type="Proteomes" id="UP000605848"/>
    </source>
</evidence>
<keyword evidence="1" id="KW-0812">Transmembrane</keyword>
<protein>
    <submittedName>
        <fullName evidence="2">GNAT family acetyltransferase</fullName>
    </submittedName>
</protein>
<gene>
    <name evidence="2" type="ORF">JKG68_25710</name>
</gene>
<keyword evidence="1" id="KW-0472">Membrane</keyword>
<proteinExistence type="predicted"/>
<sequence length="169" mass="18380">MRVYQLLTRAIFCAVSIALMVVAIGLIVYAGMQQVSAFRAPEQDIGRALLDSVGYMVIAIAIFEVAKYILEEEVIDPTQMRNAGQARRSITKFVSTLSIAVFLEALVAVFQTSKGADMSMMLYPTLLLFSGVAMVVGLGVYQRLSTAAEGEVRSSPEAAAEEQAELDRF</sequence>
<comment type="caution">
    <text evidence="2">The sequence shown here is derived from an EMBL/GenBank/DDBJ whole genome shotgun (WGS) entry which is preliminary data.</text>
</comment>
<keyword evidence="3" id="KW-1185">Reference proteome</keyword>
<feature type="transmembrane region" description="Helical" evidence="1">
    <location>
        <begin position="122"/>
        <end position="141"/>
    </location>
</feature>
<dbReference type="AlphaFoldDB" id="A0A937D4B0"/>
<reference evidence="2" key="1">
    <citation type="submission" date="2021-01" db="EMBL/GenBank/DDBJ databases">
        <title>Microvirga sp.</title>
        <authorList>
            <person name="Kim M.K."/>
        </authorList>
    </citation>
    <scope>NUCLEOTIDE SEQUENCE</scope>
    <source>
        <strain evidence="2">5420S-16</strain>
    </source>
</reference>
<dbReference type="Proteomes" id="UP000605848">
    <property type="component" value="Unassembled WGS sequence"/>
</dbReference>
<dbReference type="EMBL" id="JAEQMY010000074">
    <property type="protein sequence ID" value="MBL0407325.1"/>
    <property type="molecule type" value="Genomic_DNA"/>
</dbReference>
<organism evidence="2 3">
    <name type="scientific">Microvirga aerilata</name>
    <dbReference type="NCBI Taxonomy" id="670292"/>
    <lineage>
        <taxon>Bacteria</taxon>
        <taxon>Pseudomonadati</taxon>
        <taxon>Pseudomonadota</taxon>
        <taxon>Alphaproteobacteria</taxon>
        <taxon>Hyphomicrobiales</taxon>
        <taxon>Methylobacteriaceae</taxon>
        <taxon>Microvirga</taxon>
    </lineage>
</organism>
<evidence type="ECO:0000256" key="1">
    <source>
        <dbReference type="SAM" id="Phobius"/>
    </source>
</evidence>
<feature type="transmembrane region" description="Helical" evidence="1">
    <location>
        <begin position="90"/>
        <end position="110"/>
    </location>
</feature>